<sequence length="89" mass="10042">MVTPIVATQMPRGGCAARKPEANVDDGYPNFRAKNRKWLRENNRLFLYGYAVAQAGGFRKRERMPSRSIQISSGFGMWARRLPKSLPAA</sequence>
<organism evidence="1 2">
    <name type="scientific">Methylacidimicrobium tartarophylax</name>
    <dbReference type="NCBI Taxonomy" id="1041768"/>
    <lineage>
        <taxon>Bacteria</taxon>
        <taxon>Pseudomonadati</taxon>
        <taxon>Verrucomicrobiota</taxon>
        <taxon>Methylacidimicrobium</taxon>
    </lineage>
</organism>
<evidence type="ECO:0000313" key="2">
    <source>
        <dbReference type="Proteomes" id="UP000334923"/>
    </source>
</evidence>
<protein>
    <submittedName>
        <fullName evidence="1">Uncharacterized protein</fullName>
    </submittedName>
</protein>
<gene>
    <name evidence="1" type="ORF">MAMT_02310</name>
</gene>
<keyword evidence="2" id="KW-1185">Reference proteome</keyword>
<dbReference type="Proteomes" id="UP000334923">
    <property type="component" value="Unassembled WGS sequence"/>
</dbReference>
<accession>A0A5E6MGY3</accession>
<evidence type="ECO:0000313" key="1">
    <source>
        <dbReference type="EMBL" id="VVM08372.1"/>
    </source>
</evidence>
<dbReference type="AlphaFoldDB" id="A0A5E6MGY3"/>
<name>A0A5E6MGY3_9BACT</name>
<reference evidence="1 2" key="1">
    <citation type="submission" date="2019-09" db="EMBL/GenBank/DDBJ databases">
        <authorList>
            <person name="Cremers G."/>
        </authorList>
    </citation>
    <scope>NUCLEOTIDE SEQUENCE [LARGE SCALE GENOMIC DNA]</scope>
    <source>
        <strain evidence="1">4A</strain>
    </source>
</reference>
<proteinExistence type="predicted"/>
<dbReference type="EMBL" id="CABFVA020000137">
    <property type="protein sequence ID" value="VVM08372.1"/>
    <property type="molecule type" value="Genomic_DNA"/>
</dbReference>